<sequence length="73" mass="8588">MTSYNYDELGRRLQKVVVRGESGQDVFEYQYDPNGNVIVEKKPGGLTTQYQYDFMNRKDPGGLQRRYVVRLHL</sequence>
<dbReference type="Gene3D" id="2.180.10.10">
    <property type="entry name" value="RHS repeat-associated core"/>
    <property type="match status" value="1"/>
</dbReference>
<comment type="caution">
    <text evidence="1">The sequence shown here is derived from an EMBL/GenBank/DDBJ whole genome shotgun (WGS) entry which is preliminary data.</text>
</comment>
<evidence type="ECO:0008006" key="3">
    <source>
        <dbReference type="Google" id="ProtNLM"/>
    </source>
</evidence>
<name>A0A4Y8LQF0_9BACL</name>
<protein>
    <recommendedName>
        <fullName evidence="3">RHS repeat protein</fullName>
    </recommendedName>
</protein>
<evidence type="ECO:0000313" key="2">
    <source>
        <dbReference type="Proteomes" id="UP000297900"/>
    </source>
</evidence>
<gene>
    <name evidence="1" type="ORF">E2980_23810</name>
</gene>
<dbReference type="Proteomes" id="UP000297900">
    <property type="component" value="Unassembled WGS sequence"/>
</dbReference>
<accession>A0A4Y8LQF0</accession>
<dbReference type="InterPro" id="IPR031325">
    <property type="entry name" value="RHS_repeat"/>
</dbReference>
<evidence type="ECO:0000313" key="1">
    <source>
        <dbReference type="EMBL" id="TFE19061.1"/>
    </source>
</evidence>
<keyword evidence="2" id="KW-1185">Reference proteome</keyword>
<organism evidence="1 2">
    <name type="scientific">Cohnella luojiensis</name>
    <dbReference type="NCBI Taxonomy" id="652876"/>
    <lineage>
        <taxon>Bacteria</taxon>
        <taxon>Bacillati</taxon>
        <taxon>Bacillota</taxon>
        <taxon>Bacilli</taxon>
        <taxon>Bacillales</taxon>
        <taxon>Paenibacillaceae</taxon>
        <taxon>Cohnella</taxon>
    </lineage>
</organism>
<dbReference type="InterPro" id="IPR006530">
    <property type="entry name" value="YD"/>
</dbReference>
<reference evidence="1 2" key="1">
    <citation type="submission" date="2019-03" db="EMBL/GenBank/DDBJ databases">
        <title>Cohnella endophytica sp. nov., a novel endophytic bacterium isolated from bark of Sonneratia apetala.</title>
        <authorList>
            <person name="Tuo L."/>
        </authorList>
    </citation>
    <scope>NUCLEOTIDE SEQUENCE [LARGE SCALE GENOMIC DNA]</scope>
    <source>
        <strain evidence="1 2">CCTCC AB 208254</strain>
    </source>
</reference>
<dbReference type="EMBL" id="SOMN01000107">
    <property type="protein sequence ID" value="TFE19061.1"/>
    <property type="molecule type" value="Genomic_DNA"/>
</dbReference>
<dbReference type="NCBIfam" id="TIGR01643">
    <property type="entry name" value="YD_repeat_2x"/>
    <property type="match status" value="1"/>
</dbReference>
<dbReference type="OrthoDB" id="41445at2"/>
<dbReference type="AlphaFoldDB" id="A0A4Y8LQF0"/>
<dbReference type="Pfam" id="PF05593">
    <property type="entry name" value="RHS_repeat"/>
    <property type="match status" value="1"/>
</dbReference>
<proteinExistence type="predicted"/>